<dbReference type="EMBL" id="KN833689">
    <property type="protein sequence ID" value="KIK29599.1"/>
    <property type="molecule type" value="Genomic_DNA"/>
</dbReference>
<organism evidence="1 2">
    <name type="scientific">Pisolithus microcarpus 441</name>
    <dbReference type="NCBI Taxonomy" id="765257"/>
    <lineage>
        <taxon>Eukaryota</taxon>
        <taxon>Fungi</taxon>
        <taxon>Dikarya</taxon>
        <taxon>Basidiomycota</taxon>
        <taxon>Agaricomycotina</taxon>
        <taxon>Agaricomycetes</taxon>
        <taxon>Agaricomycetidae</taxon>
        <taxon>Boletales</taxon>
        <taxon>Sclerodermatineae</taxon>
        <taxon>Pisolithaceae</taxon>
        <taxon>Pisolithus</taxon>
    </lineage>
</organism>
<reference evidence="2" key="2">
    <citation type="submission" date="2015-01" db="EMBL/GenBank/DDBJ databases">
        <title>Evolutionary Origins and Diversification of the Mycorrhizal Mutualists.</title>
        <authorList>
            <consortium name="DOE Joint Genome Institute"/>
            <consortium name="Mycorrhizal Genomics Consortium"/>
            <person name="Kohler A."/>
            <person name="Kuo A."/>
            <person name="Nagy L.G."/>
            <person name="Floudas D."/>
            <person name="Copeland A."/>
            <person name="Barry K.W."/>
            <person name="Cichocki N."/>
            <person name="Veneault-Fourrey C."/>
            <person name="LaButti K."/>
            <person name="Lindquist E.A."/>
            <person name="Lipzen A."/>
            <person name="Lundell T."/>
            <person name="Morin E."/>
            <person name="Murat C."/>
            <person name="Riley R."/>
            <person name="Ohm R."/>
            <person name="Sun H."/>
            <person name="Tunlid A."/>
            <person name="Henrissat B."/>
            <person name="Grigoriev I.V."/>
            <person name="Hibbett D.S."/>
            <person name="Martin F."/>
        </authorList>
    </citation>
    <scope>NUCLEOTIDE SEQUENCE [LARGE SCALE GENOMIC DNA]</scope>
    <source>
        <strain evidence="2">441</strain>
    </source>
</reference>
<accession>A0A0C9ZUE8</accession>
<keyword evidence="2" id="KW-1185">Reference proteome</keyword>
<evidence type="ECO:0000313" key="2">
    <source>
        <dbReference type="Proteomes" id="UP000054018"/>
    </source>
</evidence>
<dbReference type="HOGENOM" id="CLU_2655445_0_0_1"/>
<dbReference type="Proteomes" id="UP000054018">
    <property type="component" value="Unassembled WGS sequence"/>
</dbReference>
<dbReference type="AlphaFoldDB" id="A0A0C9ZUE8"/>
<proteinExistence type="predicted"/>
<reference evidence="1 2" key="1">
    <citation type="submission" date="2014-04" db="EMBL/GenBank/DDBJ databases">
        <authorList>
            <consortium name="DOE Joint Genome Institute"/>
            <person name="Kuo A."/>
            <person name="Kohler A."/>
            <person name="Costa M.D."/>
            <person name="Nagy L.G."/>
            <person name="Floudas D."/>
            <person name="Copeland A."/>
            <person name="Barry K.W."/>
            <person name="Cichocki N."/>
            <person name="Veneault-Fourrey C."/>
            <person name="LaButti K."/>
            <person name="Lindquist E.A."/>
            <person name="Lipzen A."/>
            <person name="Lundell T."/>
            <person name="Morin E."/>
            <person name="Murat C."/>
            <person name="Sun H."/>
            <person name="Tunlid A."/>
            <person name="Henrissat B."/>
            <person name="Grigoriev I.V."/>
            <person name="Hibbett D.S."/>
            <person name="Martin F."/>
            <person name="Nordberg H.P."/>
            <person name="Cantor M.N."/>
            <person name="Hua S.X."/>
        </authorList>
    </citation>
    <scope>NUCLEOTIDE SEQUENCE [LARGE SCALE GENOMIC DNA]</scope>
    <source>
        <strain evidence="1 2">441</strain>
    </source>
</reference>
<protein>
    <submittedName>
        <fullName evidence="1">Uncharacterized protein</fullName>
    </submittedName>
</protein>
<evidence type="ECO:0000313" key="1">
    <source>
        <dbReference type="EMBL" id="KIK29599.1"/>
    </source>
</evidence>
<gene>
    <name evidence="1" type="ORF">PISMIDRAFT_488420</name>
</gene>
<name>A0A0C9ZUE8_9AGAM</name>
<sequence length="76" mass="8800">MTRKLSHDTPNLGPYRTGKVVAWRTDHFTALGRDTDAEVVRSRTRNVHVRAEFHCKCPSHKTGIRFNSMKTSGRYR</sequence>